<dbReference type="EMBL" id="FNNZ01000013">
    <property type="protein sequence ID" value="SDX07084.1"/>
    <property type="molecule type" value="Genomic_DNA"/>
</dbReference>
<proteinExistence type="predicted"/>
<dbReference type="STRING" id="1058.SAMN05421783_113120"/>
<feature type="region of interest" description="Disordered" evidence="1">
    <location>
        <begin position="176"/>
        <end position="208"/>
    </location>
</feature>
<dbReference type="Proteomes" id="UP000198816">
    <property type="component" value="Unassembled WGS sequence"/>
</dbReference>
<protein>
    <submittedName>
        <fullName evidence="2">Uncharacterized protein</fullName>
    </submittedName>
</protein>
<organism evidence="2 3">
    <name type="scientific">Thiocapsa roseopersicina</name>
    <dbReference type="NCBI Taxonomy" id="1058"/>
    <lineage>
        <taxon>Bacteria</taxon>
        <taxon>Pseudomonadati</taxon>
        <taxon>Pseudomonadota</taxon>
        <taxon>Gammaproteobacteria</taxon>
        <taxon>Chromatiales</taxon>
        <taxon>Chromatiaceae</taxon>
        <taxon>Thiocapsa</taxon>
    </lineage>
</organism>
<evidence type="ECO:0000313" key="3">
    <source>
        <dbReference type="Proteomes" id="UP000198816"/>
    </source>
</evidence>
<evidence type="ECO:0000256" key="1">
    <source>
        <dbReference type="SAM" id="MobiDB-lite"/>
    </source>
</evidence>
<name>A0A1H2YR35_THIRO</name>
<accession>A0A1H2YR35</accession>
<dbReference type="AlphaFoldDB" id="A0A1H2YR35"/>
<sequence length="208" mass="22188">MQLTGKAEGVLQESLKRRGGGSPAAVGRIPGMVRGRVWEPACKPGSVGDSHSSGTYVTVRLERPTREHARAARCSAGLHAPLFGLAPGGVYPAAAVATSAVRSYRTISPLPPVRMTGSAVSFLWHFPWTCAPQALPGTLPYGARTFLPRRERRARLSGRLPAEKYSAKRGFRSRSIANPCRTGTHHASLSIAATPSAPCPKSSSRPRR</sequence>
<reference evidence="3" key="1">
    <citation type="submission" date="2016-10" db="EMBL/GenBank/DDBJ databases">
        <authorList>
            <person name="Varghese N."/>
            <person name="Submissions S."/>
        </authorList>
    </citation>
    <scope>NUCLEOTIDE SEQUENCE [LARGE SCALE GENOMIC DNA]</scope>
    <source>
        <strain evidence="3">DSM 217</strain>
    </source>
</reference>
<evidence type="ECO:0000313" key="2">
    <source>
        <dbReference type="EMBL" id="SDX07084.1"/>
    </source>
</evidence>
<gene>
    <name evidence="2" type="ORF">SAMN05421783_113120</name>
</gene>
<keyword evidence="3" id="KW-1185">Reference proteome</keyword>
<dbReference type="AntiFam" id="ANF00041">
    <property type="entry name" value="Antisense to RNaseP"/>
</dbReference>